<dbReference type="Gene3D" id="2.40.50.140">
    <property type="entry name" value="Nucleic acid-binding proteins"/>
    <property type="match status" value="1"/>
</dbReference>
<dbReference type="SUPFAM" id="SSF50249">
    <property type="entry name" value="Nucleic acid-binding proteins"/>
    <property type="match status" value="1"/>
</dbReference>
<keyword evidence="8" id="KW-1185">Reference proteome</keyword>
<dbReference type="AlphaFoldDB" id="A0A0M0K4K7"/>
<keyword evidence="4" id="KW-0234">DNA repair</keyword>
<dbReference type="EMBL" id="JWZX01001440">
    <property type="protein sequence ID" value="KOO33744.1"/>
    <property type="molecule type" value="Genomic_DNA"/>
</dbReference>
<evidence type="ECO:0000256" key="2">
    <source>
        <dbReference type="ARBA" id="ARBA00022705"/>
    </source>
</evidence>
<dbReference type="OrthoDB" id="411785at2759"/>
<organism evidence="7 8">
    <name type="scientific">Chrysochromulina tobinii</name>
    <dbReference type="NCBI Taxonomy" id="1460289"/>
    <lineage>
        <taxon>Eukaryota</taxon>
        <taxon>Haptista</taxon>
        <taxon>Haptophyta</taxon>
        <taxon>Prymnesiophyceae</taxon>
        <taxon>Prymnesiales</taxon>
        <taxon>Chrysochromulinaceae</taxon>
        <taxon>Chrysochromulina</taxon>
    </lineage>
</organism>
<sequence length="171" mass="18690">MSIEQALLKVKSQKDEEAKVVGHEGGAGKNSFRTGALTLETPDGRQFSCGSGLTDHDRKSPPPVGSVVTYRFTELMENGYPRFPVYVGPRLDLDWATICASYQKADQATHQPGVLKRRHSILYESTAFPPALVKQLSDRAEAAAASLPDAEVDAPEDDGRVTDQETEEEEL</sequence>
<evidence type="ECO:0000256" key="4">
    <source>
        <dbReference type="ARBA" id="ARBA00023204"/>
    </source>
</evidence>
<dbReference type="InterPro" id="IPR012340">
    <property type="entry name" value="NA-bd_OB-fold"/>
</dbReference>
<evidence type="ECO:0000259" key="6">
    <source>
        <dbReference type="Pfam" id="PF14743"/>
    </source>
</evidence>
<keyword evidence="3" id="KW-0227">DNA damage</keyword>
<dbReference type="CDD" id="cd08041">
    <property type="entry name" value="OBF_kDNA_ligase_like"/>
    <property type="match status" value="1"/>
</dbReference>
<feature type="domain" description="DNA ligase OB-like" evidence="6">
    <location>
        <begin position="26"/>
        <end position="88"/>
    </location>
</feature>
<proteinExistence type="predicted"/>
<accession>A0A0M0K4K7</accession>
<feature type="compositionally biased region" description="Basic and acidic residues" evidence="5">
    <location>
        <begin position="12"/>
        <end position="22"/>
    </location>
</feature>
<reference evidence="8" key="1">
    <citation type="journal article" date="2015" name="PLoS Genet.">
        <title>Genome Sequence and Transcriptome Analyses of Chrysochromulina tobin: Metabolic Tools for Enhanced Algal Fitness in the Prominent Order Prymnesiales (Haptophyceae).</title>
        <authorList>
            <person name="Hovde B.T."/>
            <person name="Deodato C.R."/>
            <person name="Hunsperger H.M."/>
            <person name="Ryken S.A."/>
            <person name="Yost W."/>
            <person name="Jha R.K."/>
            <person name="Patterson J."/>
            <person name="Monnat R.J. Jr."/>
            <person name="Barlow S.B."/>
            <person name="Starkenburg S.R."/>
            <person name="Cattolico R.A."/>
        </authorList>
    </citation>
    <scope>NUCLEOTIDE SEQUENCE</scope>
    <source>
        <strain evidence="8">CCMP291</strain>
    </source>
</reference>
<dbReference type="Proteomes" id="UP000037460">
    <property type="component" value="Unassembled WGS sequence"/>
</dbReference>
<feature type="region of interest" description="Disordered" evidence="5">
    <location>
        <begin position="138"/>
        <end position="171"/>
    </location>
</feature>
<dbReference type="Pfam" id="PF14743">
    <property type="entry name" value="DNA_ligase_OB_2"/>
    <property type="match status" value="1"/>
</dbReference>
<evidence type="ECO:0000256" key="5">
    <source>
        <dbReference type="SAM" id="MobiDB-lite"/>
    </source>
</evidence>
<dbReference type="GO" id="GO:0006260">
    <property type="term" value="P:DNA replication"/>
    <property type="evidence" value="ECO:0007669"/>
    <property type="project" value="UniProtKB-KW"/>
</dbReference>
<evidence type="ECO:0000256" key="3">
    <source>
        <dbReference type="ARBA" id="ARBA00022763"/>
    </source>
</evidence>
<dbReference type="InterPro" id="IPR029319">
    <property type="entry name" value="DNA_ligase_OB"/>
</dbReference>
<gene>
    <name evidence="7" type="ORF">Ctob_005509</name>
</gene>
<keyword evidence="2" id="KW-0235">DNA replication</keyword>
<feature type="region of interest" description="Disordered" evidence="5">
    <location>
        <begin position="11"/>
        <end position="34"/>
    </location>
</feature>
<evidence type="ECO:0000313" key="7">
    <source>
        <dbReference type="EMBL" id="KOO33744.1"/>
    </source>
</evidence>
<evidence type="ECO:0000313" key="8">
    <source>
        <dbReference type="Proteomes" id="UP000037460"/>
    </source>
</evidence>
<dbReference type="PANTHER" id="PTHR47810">
    <property type="entry name" value="DNA LIGASE"/>
    <property type="match status" value="1"/>
</dbReference>
<dbReference type="GO" id="GO:0006281">
    <property type="term" value="P:DNA repair"/>
    <property type="evidence" value="ECO:0007669"/>
    <property type="project" value="UniProtKB-KW"/>
</dbReference>
<dbReference type="PANTHER" id="PTHR47810:SF1">
    <property type="entry name" value="DNA LIGASE B"/>
    <property type="match status" value="1"/>
</dbReference>
<evidence type="ECO:0000256" key="1">
    <source>
        <dbReference type="ARBA" id="ARBA00022598"/>
    </source>
</evidence>
<keyword evidence="1 7" id="KW-0436">Ligase</keyword>
<protein>
    <submittedName>
        <fullName evidence="7">DNA ligase</fullName>
    </submittedName>
</protein>
<dbReference type="InterPro" id="IPR050326">
    <property type="entry name" value="NAD_dep_DNA_ligaseB"/>
</dbReference>
<dbReference type="GO" id="GO:0016874">
    <property type="term" value="F:ligase activity"/>
    <property type="evidence" value="ECO:0007669"/>
    <property type="project" value="UniProtKB-KW"/>
</dbReference>
<comment type="caution">
    <text evidence="7">The sequence shown here is derived from an EMBL/GenBank/DDBJ whole genome shotgun (WGS) entry which is preliminary data.</text>
</comment>
<name>A0A0M0K4K7_9EUKA</name>